<sequence length="150" mass="15622">ASRALCAHQVPRFAPSLSRAPVSTVPFRAAAHGHQERSRPATLAALILLVAASGGRAALSSSPGASASSRRRRHRGAQVAPLRAGSSVDMASKRMDDREILQLLEKQGGWKAKDMGAGGNCLFLSVASQVTAADVAELPDRSQAWADSLG</sequence>
<dbReference type="AlphaFoldDB" id="A0A813FXW6"/>
<keyword evidence="3" id="KW-1185">Reference proteome</keyword>
<dbReference type="Proteomes" id="UP000654075">
    <property type="component" value="Unassembled WGS sequence"/>
</dbReference>
<comment type="caution">
    <text evidence="2">The sequence shown here is derived from an EMBL/GenBank/DDBJ whole genome shotgun (WGS) entry which is preliminary data.</text>
</comment>
<gene>
    <name evidence="2" type="ORF">PGLA1383_LOCUS36934</name>
</gene>
<accession>A0A813FXW6</accession>
<feature type="region of interest" description="Disordered" evidence="1">
    <location>
        <begin position="55"/>
        <end position="88"/>
    </location>
</feature>
<name>A0A813FXW6_POLGL</name>
<protein>
    <submittedName>
        <fullName evidence="2">Uncharacterized protein</fullName>
    </submittedName>
</protein>
<reference evidence="2" key="1">
    <citation type="submission" date="2021-02" db="EMBL/GenBank/DDBJ databases">
        <authorList>
            <person name="Dougan E. K."/>
            <person name="Rhodes N."/>
            <person name="Thang M."/>
            <person name="Chan C."/>
        </authorList>
    </citation>
    <scope>NUCLEOTIDE SEQUENCE</scope>
</reference>
<organism evidence="2 3">
    <name type="scientific">Polarella glacialis</name>
    <name type="common">Dinoflagellate</name>
    <dbReference type="NCBI Taxonomy" id="89957"/>
    <lineage>
        <taxon>Eukaryota</taxon>
        <taxon>Sar</taxon>
        <taxon>Alveolata</taxon>
        <taxon>Dinophyceae</taxon>
        <taxon>Suessiales</taxon>
        <taxon>Suessiaceae</taxon>
        <taxon>Polarella</taxon>
    </lineage>
</organism>
<evidence type="ECO:0000313" key="3">
    <source>
        <dbReference type="Proteomes" id="UP000654075"/>
    </source>
</evidence>
<feature type="non-terminal residue" evidence="2">
    <location>
        <position position="150"/>
    </location>
</feature>
<evidence type="ECO:0000313" key="2">
    <source>
        <dbReference type="EMBL" id="CAE8619343.1"/>
    </source>
</evidence>
<dbReference type="EMBL" id="CAJNNV010026976">
    <property type="protein sequence ID" value="CAE8619343.1"/>
    <property type="molecule type" value="Genomic_DNA"/>
</dbReference>
<feature type="compositionally biased region" description="Low complexity" evidence="1">
    <location>
        <begin position="55"/>
        <end position="68"/>
    </location>
</feature>
<proteinExistence type="predicted"/>
<feature type="non-terminal residue" evidence="2">
    <location>
        <position position="1"/>
    </location>
</feature>
<evidence type="ECO:0000256" key="1">
    <source>
        <dbReference type="SAM" id="MobiDB-lite"/>
    </source>
</evidence>